<keyword evidence="2" id="KW-1185">Reference proteome</keyword>
<proteinExistence type="predicted"/>
<organism evidence="1 2">
    <name type="scientific">Hominisplanchenecus murintestinalis</name>
    <dbReference type="NCBI Taxonomy" id="2941517"/>
    <lineage>
        <taxon>Bacteria</taxon>
        <taxon>Bacillati</taxon>
        <taxon>Bacillota</taxon>
        <taxon>Clostridia</taxon>
        <taxon>Lachnospirales</taxon>
        <taxon>Lachnospiraceae</taxon>
        <taxon>Hominisplanchenecus</taxon>
    </lineage>
</organism>
<protein>
    <submittedName>
        <fullName evidence="1">2-amino-4-hydroxy-6-hydroxymethyldihydropteridine diphosphokinase</fullName>
        <ecNumber evidence="1">2.7.6.3</ecNumber>
    </submittedName>
</protein>
<dbReference type="Proteomes" id="UP000307720">
    <property type="component" value="Unassembled WGS sequence"/>
</dbReference>
<dbReference type="EC" id="2.7.6.3" evidence="1"/>
<accession>A0AC61QYZ3</accession>
<comment type="caution">
    <text evidence="1">The sequence shown here is derived from an EMBL/GenBank/DDBJ whole genome shotgun (WGS) entry which is preliminary data.</text>
</comment>
<dbReference type="EMBL" id="SRZB01000017">
    <property type="protein sequence ID" value="TGX98478.1"/>
    <property type="molecule type" value="Genomic_DNA"/>
</dbReference>
<gene>
    <name evidence="1" type="primary">folK</name>
    <name evidence="1" type="ORF">E5357_08940</name>
</gene>
<evidence type="ECO:0000313" key="1">
    <source>
        <dbReference type="EMBL" id="TGX98478.1"/>
    </source>
</evidence>
<evidence type="ECO:0000313" key="2">
    <source>
        <dbReference type="Proteomes" id="UP000307720"/>
    </source>
</evidence>
<name>A0AC61QYZ3_9FIRM</name>
<sequence length="271" mass="31189">MDKIKIKDLELYCRHGVFPEENVLGQKFLFSAILSVDTRAPGKADDLEKSVNYGELCHFIREFMEEHTYKLLEAVLEHLAEAILQKWEKIEEITLEVKKPWAPIGLPLETVSVEITRGWHTAYIALGSNMGEKETYLRNAVKELDESAGCRVEKVSDFIATAPYGVTEQDEFLNGALKLRTLLTPEELLELLHEIEAKAERVRTLRWGPRTLDLDILFYDNLVLDTEELHIPHIDMQNRDFVLKPMAQIAPYMRHPVLNKTIKQLEGELHG</sequence>
<reference evidence="1" key="1">
    <citation type="submission" date="2019-04" db="EMBL/GenBank/DDBJ databases">
        <title>Microbes associate with the intestines of laboratory mice.</title>
        <authorList>
            <person name="Navarre W."/>
            <person name="Wong E."/>
            <person name="Huang K."/>
            <person name="Tropini C."/>
            <person name="Ng K."/>
            <person name="Yu B."/>
        </authorList>
    </citation>
    <scope>NUCLEOTIDE SEQUENCE</scope>
    <source>
        <strain evidence="1">NM72_1-8</strain>
    </source>
</reference>
<keyword evidence="1" id="KW-0808">Transferase</keyword>